<dbReference type="Proteomes" id="UP001223720">
    <property type="component" value="Chromosome"/>
</dbReference>
<evidence type="ECO:0000256" key="1">
    <source>
        <dbReference type="ARBA" id="ARBA00023015"/>
    </source>
</evidence>
<dbReference type="GO" id="GO:0005829">
    <property type="term" value="C:cytosol"/>
    <property type="evidence" value="ECO:0007669"/>
    <property type="project" value="TreeGrafter"/>
</dbReference>
<organism evidence="5 6">
    <name type="scientific">Methylorubrum extorquens</name>
    <name type="common">Methylobacterium dichloromethanicum</name>
    <name type="synonym">Methylobacterium extorquens</name>
    <dbReference type="NCBI Taxonomy" id="408"/>
    <lineage>
        <taxon>Bacteria</taxon>
        <taxon>Pseudomonadati</taxon>
        <taxon>Pseudomonadota</taxon>
        <taxon>Alphaproteobacteria</taxon>
        <taxon>Hyphomicrobiales</taxon>
        <taxon>Methylobacteriaceae</taxon>
        <taxon>Methylorubrum</taxon>
    </lineage>
</organism>
<dbReference type="EMBL" id="CP073633">
    <property type="protein sequence ID" value="WHQ70152.1"/>
    <property type="molecule type" value="Genomic_DNA"/>
</dbReference>
<keyword evidence="1" id="KW-0805">Transcription regulation</keyword>
<dbReference type="SMART" id="SM00342">
    <property type="entry name" value="HTH_ARAC"/>
    <property type="match status" value="1"/>
</dbReference>
<dbReference type="RefSeq" id="WP_056115278.1">
    <property type="nucleotide sequence ID" value="NZ_CP073633.1"/>
</dbReference>
<accession>A0AAX3WEW8</accession>
<dbReference type="PANTHER" id="PTHR47894:SF4">
    <property type="entry name" value="HTH-TYPE TRANSCRIPTIONAL REGULATOR GADX"/>
    <property type="match status" value="1"/>
</dbReference>
<proteinExistence type="predicted"/>
<evidence type="ECO:0000259" key="4">
    <source>
        <dbReference type="PROSITE" id="PS01124"/>
    </source>
</evidence>
<name>A0AAX3WEW8_METEX</name>
<dbReference type="GO" id="GO:0000976">
    <property type="term" value="F:transcription cis-regulatory region binding"/>
    <property type="evidence" value="ECO:0007669"/>
    <property type="project" value="TreeGrafter"/>
</dbReference>
<sequence>MFSCAALATGYPSPPENLLPVGLAHLRVAQAIYAVLVELEADPDTLMVEAGLDPRLFECHGKLVPYSSLGRLIAIAVERTRCPHLGLLIGQRTTITSLGLLGLLLGNSDTIGDALRALEAYLGMLNRGAVVGLGIDNDVAVLTYCPYEPGAEGAVHHSDRALATATNIVRALCGSDWAPLEVLLPRSAPSSTTPYSQFFRAPVRFDQETAALVFPASLLKRRIAGADPVLRRRVEDRIHRLESARPSTLKDGLRQHLRAEVIRKRCDVMKTALRLSLGRRTLSRRLRAEGTSFKQLANEAQFRVAKRLLADTKMSMTEISAVLDFSEPAAFTHAFRRWAGMTPSSWRQGNHSETKREEHQ</sequence>
<evidence type="ECO:0000313" key="5">
    <source>
        <dbReference type="EMBL" id="WHQ70152.1"/>
    </source>
</evidence>
<keyword evidence="2" id="KW-0238">DNA-binding</keyword>
<evidence type="ECO:0000256" key="2">
    <source>
        <dbReference type="ARBA" id="ARBA00023125"/>
    </source>
</evidence>
<dbReference type="Gene3D" id="1.10.10.60">
    <property type="entry name" value="Homeodomain-like"/>
    <property type="match status" value="1"/>
</dbReference>
<protein>
    <submittedName>
        <fullName evidence="5">AraC family transcriptional regulator</fullName>
    </submittedName>
</protein>
<dbReference type="AlphaFoldDB" id="A0AAX3WEW8"/>
<evidence type="ECO:0000256" key="3">
    <source>
        <dbReference type="ARBA" id="ARBA00023163"/>
    </source>
</evidence>
<gene>
    <name evidence="5" type="ORF">KEC54_00215</name>
</gene>
<dbReference type="PROSITE" id="PS01124">
    <property type="entry name" value="HTH_ARAC_FAMILY_2"/>
    <property type="match status" value="1"/>
</dbReference>
<dbReference type="SUPFAM" id="SSF46689">
    <property type="entry name" value="Homeodomain-like"/>
    <property type="match status" value="1"/>
</dbReference>
<dbReference type="GO" id="GO:0003700">
    <property type="term" value="F:DNA-binding transcription factor activity"/>
    <property type="evidence" value="ECO:0007669"/>
    <property type="project" value="InterPro"/>
</dbReference>
<dbReference type="Pfam" id="PF12625">
    <property type="entry name" value="Arabinose_bd"/>
    <property type="match status" value="1"/>
</dbReference>
<reference evidence="5" key="1">
    <citation type="journal article" date="2022" name="Biotechnol. Bioprocess Eng.">
        <title>Pan-genome Analysis Reveals Comparative Genomic Features of Central Metabolic Pathways in Methylorubrum extorquens.</title>
        <authorList>
            <person name="Lee G.M."/>
            <person name="Scott-Nevros Z.K."/>
            <person name="Lee S.-M."/>
            <person name="Kim D."/>
        </authorList>
    </citation>
    <scope>NUCLEOTIDE SEQUENCE</scope>
    <source>
        <strain evidence="5">ATCC 55366</strain>
    </source>
</reference>
<dbReference type="Pfam" id="PF12833">
    <property type="entry name" value="HTH_18"/>
    <property type="match status" value="1"/>
</dbReference>
<dbReference type="InterPro" id="IPR032687">
    <property type="entry name" value="AraC-type_N"/>
</dbReference>
<dbReference type="PANTHER" id="PTHR47894">
    <property type="entry name" value="HTH-TYPE TRANSCRIPTIONAL REGULATOR GADX"/>
    <property type="match status" value="1"/>
</dbReference>
<evidence type="ECO:0000313" key="6">
    <source>
        <dbReference type="Proteomes" id="UP001223720"/>
    </source>
</evidence>
<feature type="domain" description="HTH araC/xylS-type" evidence="4">
    <location>
        <begin position="251"/>
        <end position="349"/>
    </location>
</feature>
<keyword evidence="3" id="KW-0804">Transcription</keyword>
<dbReference type="InterPro" id="IPR018060">
    <property type="entry name" value="HTH_AraC"/>
</dbReference>
<dbReference type="InterPro" id="IPR009057">
    <property type="entry name" value="Homeodomain-like_sf"/>
</dbReference>